<comment type="caution">
    <text evidence="4">The sequence shown here is derived from an EMBL/GenBank/DDBJ whole genome shotgun (WGS) entry which is preliminary data.</text>
</comment>
<dbReference type="InterPro" id="IPR045851">
    <property type="entry name" value="AMP-bd_C_sf"/>
</dbReference>
<dbReference type="InterPro" id="IPR052979">
    <property type="entry name" value="Adenylate-forming_domain"/>
</dbReference>
<gene>
    <name evidence="4" type="ORF">L249_3997</name>
</gene>
<proteinExistence type="predicted"/>
<dbReference type="EMBL" id="LKCN02000014">
    <property type="protein sequence ID" value="RCI09476.1"/>
    <property type="molecule type" value="Genomic_DNA"/>
</dbReference>
<name>A0A367L4W6_9HYPO</name>
<feature type="transmembrane region" description="Helical" evidence="2">
    <location>
        <begin position="819"/>
        <end position="837"/>
    </location>
</feature>
<dbReference type="InterPro" id="IPR039261">
    <property type="entry name" value="FNR_nucleotide-bd"/>
</dbReference>
<dbReference type="InterPro" id="IPR000873">
    <property type="entry name" value="AMP-dep_synth/lig_dom"/>
</dbReference>
<dbReference type="InterPro" id="IPR042099">
    <property type="entry name" value="ANL_N_sf"/>
</dbReference>
<reference evidence="4 5" key="1">
    <citation type="journal article" date="2015" name="BMC Genomics">
        <title>Insights from the genome of Ophiocordyceps polyrhachis-furcata to pathogenicity and host specificity in insect fungi.</title>
        <authorList>
            <person name="Wichadakul D."/>
            <person name="Kobmoo N."/>
            <person name="Ingsriswang S."/>
            <person name="Tangphatsornruang S."/>
            <person name="Chantasingh D."/>
            <person name="Luangsa-ard J.J."/>
            <person name="Eurwilaichitr L."/>
        </authorList>
    </citation>
    <scope>NUCLEOTIDE SEQUENCE [LARGE SCALE GENOMIC DNA]</scope>
    <source>
        <strain evidence="4 5">BCC 54312</strain>
    </source>
</reference>
<keyword evidence="2" id="KW-0472">Membrane</keyword>
<keyword evidence="2" id="KW-0812">Transmembrane</keyword>
<feature type="region of interest" description="Disordered" evidence="1">
    <location>
        <begin position="1"/>
        <end position="66"/>
    </location>
</feature>
<feature type="transmembrane region" description="Helical" evidence="2">
    <location>
        <begin position="635"/>
        <end position="654"/>
    </location>
</feature>
<evidence type="ECO:0000313" key="4">
    <source>
        <dbReference type="EMBL" id="RCI09476.1"/>
    </source>
</evidence>
<dbReference type="Gene3D" id="3.30.300.30">
    <property type="match status" value="1"/>
</dbReference>
<dbReference type="SUPFAM" id="SSF56801">
    <property type="entry name" value="Acetyl-CoA synthetase-like"/>
    <property type="match status" value="1"/>
</dbReference>
<dbReference type="PANTHER" id="PTHR33927">
    <property type="entry name" value="TRANSMEMBRANE PROTEIN"/>
    <property type="match status" value="1"/>
</dbReference>
<dbReference type="InterPro" id="IPR020845">
    <property type="entry name" value="AMP-binding_CS"/>
</dbReference>
<keyword evidence="2" id="KW-1133">Transmembrane helix</keyword>
<dbReference type="SUPFAM" id="SSF52343">
    <property type="entry name" value="Ferredoxin reductase-like, C-terminal NADP-linked domain"/>
    <property type="match status" value="1"/>
</dbReference>
<feature type="transmembrane region" description="Helical" evidence="2">
    <location>
        <begin position="678"/>
        <end position="698"/>
    </location>
</feature>
<evidence type="ECO:0000256" key="1">
    <source>
        <dbReference type="SAM" id="MobiDB-lite"/>
    </source>
</evidence>
<feature type="compositionally biased region" description="Low complexity" evidence="1">
    <location>
        <begin position="12"/>
        <end position="66"/>
    </location>
</feature>
<feature type="transmembrane region" description="Helical" evidence="2">
    <location>
        <begin position="705"/>
        <end position="725"/>
    </location>
</feature>
<evidence type="ECO:0000259" key="3">
    <source>
        <dbReference type="Pfam" id="PF00501"/>
    </source>
</evidence>
<dbReference type="PROSITE" id="PS00455">
    <property type="entry name" value="AMP_BINDING"/>
    <property type="match status" value="1"/>
</dbReference>
<dbReference type="AlphaFoldDB" id="A0A367L4W6"/>
<sequence length="1052" mass="112776">MAVSASGDRHGATAAAQASRPSSSSSSTCSSSSSHHSSSSSSSSSSAASIMSESTATSSSSTSSSSYPSSIPSDFCYGPVVQRPFPTLTAAFYHQAATWPSAIAVRDLAAATPREVTYRDLASHAQALALRLRALGVEPGQRIPLVVKRGLDMLVGIWAVLSCGAQYVPLDGGVVPDSTIRHVVHQAGGHVVLCLSSTEHRLRNLFPCLTPVLIDQCLALEPLDQGVLDLAAPDMGCYVIYTSGTTGKPKGVDVTHNNVANLVCLSPGGLGVRPGMCVGQVLNISFDMAAWEIFACLCNGGTLVVRGSEWESTIRQLDVLICTPSILSKYPPEEYGNIKIVATAGEPTCQDLADRWASHGTYWNCCGPTETTIVNTMSRHVAGEAVSIGRPTPNNTVYILDEAGKPVPMGEPGVMWAGGHGISRGYVGLEDKTRESYVPDFFLGDGWRMYCTGDLGRWRSDGSIDILGRCDDQVKVKGFRVELDGVATSLADAAGVSRAAALLIDGEIHGFVVPSGQDTDAILSHARRLQPYYAVPSRIHQLDAFPTTANGKIDKKALREDVVDRQRQLRASDCGDTLAETLSVTSSSSSSCSSSSSSTLTAVSEDSLARPMDDKKLPRPLRGLRHRVLIVYRRLFSLVWLLNLAALAALLVLMPGMEWFAVLTAANLVTAVLVRQDGVINLLYAVFCSVPVSAPLWLRTRCAKIYHLGGVHSGAGVCATAWLLASSVRSTVVYAQLGRPGPGESLPGFVVSWLLSALCCAMVGCAWPSFRKRHHDVFERLHRFLGWSALALFWARTVLSARDGSRGDDVGNALLRSPSFWMLGVATCSIASSWLWLRRVRVDAIPLSDHAIQLSFDYAVPVNGSFTRISTRPLLEWHSFATIPAPHGTDSEKLANRPGYSLVVSNAGDWTKGCIRNPPSHVWVRGQPTCGVMRIATLFNRVVVVATGSGIGPLLGHIGQPSCPTQLIWSAPSPEKTFGKGILDTIRRSIPDAVIHDTRLKGRPDLVTMAFNLARDFEAEAVIIISNEKITKKVVYGLETRGIPAYGAIFDS</sequence>
<feature type="domain" description="AMP-dependent synthetase/ligase" evidence="3">
    <location>
        <begin position="92"/>
        <end position="426"/>
    </location>
</feature>
<protein>
    <recommendedName>
        <fullName evidence="3">AMP-dependent synthetase/ligase domain-containing protein</fullName>
    </recommendedName>
</protein>
<dbReference type="Proteomes" id="UP000253664">
    <property type="component" value="Unassembled WGS sequence"/>
</dbReference>
<evidence type="ECO:0000256" key="2">
    <source>
        <dbReference type="SAM" id="Phobius"/>
    </source>
</evidence>
<dbReference type="OrthoDB" id="3142841at2759"/>
<organism evidence="4 5">
    <name type="scientific">Ophiocordyceps polyrhachis-furcata BCC 54312</name>
    <dbReference type="NCBI Taxonomy" id="1330021"/>
    <lineage>
        <taxon>Eukaryota</taxon>
        <taxon>Fungi</taxon>
        <taxon>Dikarya</taxon>
        <taxon>Ascomycota</taxon>
        <taxon>Pezizomycotina</taxon>
        <taxon>Sordariomycetes</taxon>
        <taxon>Hypocreomycetidae</taxon>
        <taxon>Hypocreales</taxon>
        <taxon>Ophiocordycipitaceae</taxon>
        <taxon>Ophiocordyceps</taxon>
    </lineage>
</organism>
<dbReference type="PANTHER" id="PTHR33927:SF5">
    <property type="entry name" value="ENZYME, PUTATIVE (AFU_ORTHOLOGUE AFUA_8G01222)-RELATED"/>
    <property type="match status" value="1"/>
</dbReference>
<evidence type="ECO:0000313" key="5">
    <source>
        <dbReference type="Proteomes" id="UP000253664"/>
    </source>
</evidence>
<feature type="transmembrane region" description="Helical" evidence="2">
    <location>
        <begin position="745"/>
        <end position="769"/>
    </location>
</feature>
<feature type="transmembrane region" description="Helical" evidence="2">
    <location>
        <begin position="781"/>
        <end position="799"/>
    </location>
</feature>
<accession>A0A367L4W6</accession>
<keyword evidence="5" id="KW-1185">Reference proteome</keyword>
<dbReference type="Pfam" id="PF00501">
    <property type="entry name" value="AMP-binding"/>
    <property type="match status" value="1"/>
</dbReference>
<dbReference type="Gene3D" id="3.40.50.12780">
    <property type="entry name" value="N-terminal domain of ligase-like"/>
    <property type="match status" value="1"/>
</dbReference>